<dbReference type="Pfam" id="PF06904">
    <property type="entry name" value="Extensin-like_C"/>
    <property type="match status" value="1"/>
</dbReference>
<dbReference type="EMBL" id="JACIDS010000005">
    <property type="protein sequence ID" value="MBB3932938.1"/>
    <property type="molecule type" value="Genomic_DNA"/>
</dbReference>
<dbReference type="PROSITE" id="PS51257">
    <property type="entry name" value="PROKAR_LIPOPROTEIN"/>
    <property type="match status" value="1"/>
</dbReference>
<protein>
    <recommendedName>
        <fullName evidence="2">Extensin-like C-terminal domain-containing protein</fullName>
    </recommendedName>
</protein>
<feature type="region of interest" description="Disordered" evidence="1">
    <location>
        <begin position="284"/>
        <end position="308"/>
    </location>
</feature>
<dbReference type="InterPro" id="IPR009683">
    <property type="entry name" value="Extensin-like_C"/>
</dbReference>
<evidence type="ECO:0000313" key="3">
    <source>
        <dbReference type="EMBL" id="MBB3932938.1"/>
    </source>
</evidence>
<comment type="caution">
    <text evidence="3">The sequence shown here is derived from an EMBL/GenBank/DDBJ whole genome shotgun (WGS) entry which is preliminary data.</text>
</comment>
<evidence type="ECO:0000259" key="2">
    <source>
        <dbReference type="Pfam" id="PF06904"/>
    </source>
</evidence>
<sequence length="321" mass="34997">MASRILSVVALLALSGCGLNFFEERETWRDASERACFQEKLVVPSYFQKPAKEIDGRGACGIEIPLKVNAFEGGVVAVTGGDVVLGCMMTWSMENWIKKSVQPAAMRRFGMPVTEILTMGTYSCRSRNNVHGEKLSEHAFANAFDVAGFRLANGTTIRVKGDWWGGDPAEQAFLRETLISACQYFTTVLGPGSNRLHEDHIHIDLAHHNAAGTSRYCRPKLQMPPDTLDPNVPMVSLPPGGATPVTMEQRAFTYRWDDNLGTPDATAPNPNQQVIAREPVAVAQPAQAAPSYPRPVYPQTSAPAPAFRLVPPASIPLSYAE</sequence>
<feature type="domain" description="Extensin-like C-terminal" evidence="2">
    <location>
        <begin position="35"/>
        <end position="218"/>
    </location>
</feature>
<dbReference type="Proteomes" id="UP000553963">
    <property type="component" value="Unassembled WGS sequence"/>
</dbReference>
<keyword evidence="4" id="KW-1185">Reference proteome</keyword>
<evidence type="ECO:0000256" key="1">
    <source>
        <dbReference type="SAM" id="MobiDB-lite"/>
    </source>
</evidence>
<reference evidence="3 4" key="1">
    <citation type="submission" date="2020-08" db="EMBL/GenBank/DDBJ databases">
        <title>Genomic Encyclopedia of Type Strains, Phase IV (KMG-IV): sequencing the most valuable type-strain genomes for metagenomic binning, comparative biology and taxonomic classification.</title>
        <authorList>
            <person name="Goeker M."/>
        </authorList>
    </citation>
    <scope>NUCLEOTIDE SEQUENCE [LARGE SCALE GENOMIC DNA]</scope>
    <source>
        <strain evidence="3 4">DSM 25966</strain>
    </source>
</reference>
<evidence type="ECO:0000313" key="4">
    <source>
        <dbReference type="Proteomes" id="UP000553963"/>
    </source>
</evidence>
<proteinExistence type="predicted"/>
<dbReference type="RefSeq" id="WP_183400591.1">
    <property type="nucleotide sequence ID" value="NZ_JACIDS010000005.1"/>
</dbReference>
<organism evidence="3 4">
    <name type="scientific">Kaistia hirudinis</name>
    <dbReference type="NCBI Taxonomy" id="1293440"/>
    <lineage>
        <taxon>Bacteria</taxon>
        <taxon>Pseudomonadati</taxon>
        <taxon>Pseudomonadota</taxon>
        <taxon>Alphaproteobacteria</taxon>
        <taxon>Hyphomicrobiales</taxon>
        <taxon>Kaistiaceae</taxon>
        <taxon>Kaistia</taxon>
    </lineage>
</organism>
<gene>
    <name evidence="3" type="ORF">GGR25_004002</name>
</gene>
<name>A0A840AUU0_9HYPH</name>
<accession>A0A840AUU0</accession>
<dbReference type="AlphaFoldDB" id="A0A840AUU0"/>